<comment type="caution">
    <text evidence="1">The sequence shown here is derived from an EMBL/GenBank/DDBJ whole genome shotgun (WGS) entry which is preliminary data.</text>
</comment>
<protein>
    <submittedName>
        <fullName evidence="1">Uncharacterized protein</fullName>
    </submittedName>
</protein>
<sequence length="98" mass="10732">MAVGEASRVAVLYSDLLPPQSNFSKREEMGSAVKVRVWVLTMNSKLKAKVKGAIPLSFSKGNNGGLDWFVVSEIAATIIYEIIQNKTQMKSSKLTSHC</sequence>
<dbReference type="Proteomes" id="UP001055811">
    <property type="component" value="Linkage Group LG07"/>
</dbReference>
<proteinExistence type="predicted"/>
<reference evidence="1 2" key="2">
    <citation type="journal article" date="2022" name="Mol. Ecol. Resour.">
        <title>The genomes of chicory, endive, great burdock and yacon provide insights into Asteraceae paleo-polyploidization history and plant inulin production.</title>
        <authorList>
            <person name="Fan W."/>
            <person name="Wang S."/>
            <person name="Wang H."/>
            <person name="Wang A."/>
            <person name="Jiang F."/>
            <person name="Liu H."/>
            <person name="Zhao H."/>
            <person name="Xu D."/>
            <person name="Zhang Y."/>
        </authorList>
    </citation>
    <scope>NUCLEOTIDE SEQUENCE [LARGE SCALE GENOMIC DNA]</scope>
    <source>
        <strain evidence="2">cv. Punajuju</strain>
        <tissue evidence="1">Leaves</tissue>
    </source>
</reference>
<accession>A0ACB9AMX2</accession>
<evidence type="ECO:0000313" key="2">
    <source>
        <dbReference type="Proteomes" id="UP001055811"/>
    </source>
</evidence>
<organism evidence="1 2">
    <name type="scientific">Cichorium intybus</name>
    <name type="common">Chicory</name>
    <dbReference type="NCBI Taxonomy" id="13427"/>
    <lineage>
        <taxon>Eukaryota</taxon>
        <taxon>Viridiplantae</taxon>
        <taxon>Streptophyta</taxon>
        <taxon>Embryophyta</taxon>
        <taxon>Tracheophyta</taxon>
        <taxon>Spermatophyta</taxon>
        <taxon>Magnoliopsida</taxon>
        <taxon>eudicotyledons</taxon>
        <taxon>Gunneridae</taxon>
        <taxon>Pentapetalae</taxon>
        <taxon>asterids</taxon>
        <taxon>campanulids</taxon>
        <taxon>Asterales</taxon>
        <taxon>Asteraceae</taxon>
        <taxon>Cichorioideae</taxon>
        <taxon>Cichorieae</taxon>
        <taxon>Cichoriinae</taxon>
        <taxon>Cichorium</taxon>
    </lineage>
</organism>
<name>A0ACB9AMX2_CICIN</name>
<dbReference type="EMBL" id="CM042015">
    <property type="protein sequence ID" value="KAI3711091.1"/>
    <property type="molecule type" value="Genomic_DNA"/>
</dbReference>
<reference evidence="2" key="1">
    <citation type="journal article" date="2022" name="Mol. Ecol. Resour.">
        <title>The genomes of chicory, endive, great burdock and yacon provide insights into Asteraceae palaeo-polyploidization history and plant inulin production.</title>
        <authorList>
            <person name="Fan W."/>
            <person name="Wang S."/>
            <person name="Wang H."/>
            <person name="Wang A."/>
            <person name="Jiang F."/>
            <person name="Liu H."/>
            <person name="Zhao H."/>
            <person name="Xu D."/>
            <person name="Zhang Y."/>
        </authorList>
    </citation>
    <scope>NUCLEOTIDE SEQUENCE [LARGE SCALE GENOMIC DNA]</scope>
    <source>
        <strain evidence="2">cv. Punajuju</strain>
    </source>
</reference>
<gene>
    <name evidence="1" type="ORF">L2E82_40926</name>
</gene>
<evidence type="ECO:0000313" key="1">
    <source>
        <dbReference type="EMBL" id="KAI3711091.1"/>
    </source>
</evidence>
<keyword evidence="2" id="KW-1185">Reference proteome</keyword>